<dbReference type="AlphaFoldDB" id="A0A172WDQ2"/>
<dbReference type="GO" id="GO:0044781">
    <property type="term" value="P:bacterial-type flagellum organization"/>
    <property type="evidence" value="ECO:0007669"/>
    <property type="project" value="UniProtKB-KW"/>
</dbReference>
<feature type="domain" description="Flagellar protein FlgJ N-terminal" evidence="2">
    <location>
        <begin position="50"/>
        <end position="96"/>
    </location>
</feature>
<evidence type="ECO:0000313" key="3">
    <source>
        <dbReference type="EMBL" id="ANF17091.1"/>
    </source>
</evidence>
<organism evidence="3 4">
    <name type="scientific">Buchnera aphidicola subsp. Schlechtendalia chinensis</name>
    <dbReference type="NCBI Taxonomy" id="118110"/>
    <lineage>
        <taxon>Bacteria</taxon>
        <taxon>Pseudomonadati</taxon>
        <taxon>Pseudomonadota</taxon>
        <taxon>Gammaproteobacteria</taxon>
        <taxon>Enterobacterales</taxon>
        <taxon>Erwiniaceae</taxon>
        <taxon>Buchnera</taxon>
    </lineage>
</organism>
<gene>
    <name evidence="3" type="ORF">XW81_01590</name>
</gene>
<dbReference type="PRINTS" id="PR01002">
    <property type="entry name" value="FLGFLGJ"/>
</dbReference>
<name>A0A172WDQ2_BUCSC</name>
<dbReference type="InterPro" id="IPR019301">
    <property type="entry name" value="Flagellar_prot_FlgJ_N"/>
</dbReference>
<evidence type="ECO:0000256" key="1">
    <source>
        <dbReference type="ARBA" id="ARBA00022795"/>
    </source>
</evidence>
<dbReference type="Proteomes" id="UP000077654">
    <property type="component" value="Chromosome"/>
</dbReference>
<protein>
    <recommendedName>
        <fullName evidence="2">Flagellar protein FlgJ N-terminal domain-containing protein</fullName>
    </recommendedName>
</protein>
<sequence>MDNKFYLSVNHIYSNFKNVNEFKNVERNNAKQTKKVAKQIEGLFLYMILKNMRNSCLKDVSINKNQELMYTDMYDQFIAQKMSERGLGFSKIIEEQINIINNNNREQLNY</sequence>
<dbReference type="RefSeq" id="WP_075474212.1">
    <property type="nucleotide sequence ID" value="NZ_CP011299.1"/>
</dbReference>
<evidence type="ECO:0000313" key="4">
    <source>
        <dbReference type="Proteomes" id="UP000077654"/>
    </source>
</evidence>
<keyword evidence="4" id="KW-1185">Reference proteome</keyword>
<dbReference type="EMBL" id="CP011299">
    <property type="protein sequence ID" value="ANF17091.1"/>
    <property type="molecule type" value="Genomic_DNA"/>
</dbReference>
<accession>A0A172WDQ2</accession>
<reference evidence="3 4" key="1">
    <citation type="submission" date="2015-04" db="EMBL/GenBank/DDBJ databases">
        <title>Buchnera aphidicola assembly.</title>
        <authorList>
            <person name="Zhang Y."/>
        </authorList>
    </citation>
    <scope>NUCLEOTIDE SEQUENCE [LARGE SCALE GENOMIC DNA]</scope>
    <source>
        <strain evidence="3 4">SC</strain>
    </source>
</reference>
<keyword evidence="1" id="KW-1005">Bacterial flagellum biogenesis</keyword>
<dbReference type="STRING" id="118110.XW81_01590"/>
<dbReference type="PATRIC" id="fig|118110.3.peg.319"/>
<dbReference type="Pfam" id="PF10135">
    <property type="entry name" value="Rod-binding"/>
    <property type="match status" value="1"/>
</dbReference>
<evidence type="ECO:0000259" key="2">
    <source>
        <dbReference type="Pfam" id="PF10135"/>
    </source>
</evidence>
<proteinExistence type="predicted"/>